<name>A0A6P8HP95_ACTTE</name>
<dbReference type="RefSeq" id="XP_031556873.1">
    <property type="nucleotide sequence ID" value="XM_031701013.1"/>
</dbReference>
<comment type="similarity">
    <text evidence="1">Belongs to the DCC1 family.</text>
</comment>
<dbReference type="Proteomes" id="UP000515163">
    <property type="component" value="Unplaced"/>
</dbReference>
<dbReference type="InterPro" id="IPR019128">
    <property type="entry name" value="Dcc1"/>
</dbReference>
<sequence>MAGNIEQPRTIEDVQLSANAAGLVSVGPVQTLKFSENCMSNEYKLIELPPKLLEKLQQGESFVIRGENQEDAMLCTKDSTYEIKLADTSNALLLTPECQTNKDPGFKDQTADLIEHQVCSCHSEYFEVRLVRPQLYKLRNLIRETLYRGPEYETKENGELRTKVKYSFDDLLNLVQASEKEIWDALEKLGAIAINGCWRLLDSDYEDKVIISILNLLEEKDWDCYGERLNVENEDDQTILYALNEDKICQFYAQYLLRPADRFNYHEFMDSWQQSVPDGMTTKSDQLSGIALTDMRSHPPVIWHFPYYDLPEKPDMRFMKLFKVRQKWTFDEIQPYIRDLVDAGQSLNALLLKYARSSKDETGTKVYSSKKPV</sequence>
<dbReference type="FunCoup" id="A0A6P8HP95">
    <property type="interactions" value="1470"/>
</dbReference>
<accession>A0A6P8HP95</accession>
<evidence type="ECO:0000256" key="3">
    <source>
        <dbReference type="ARBA" id="ARBA00022705"/>
    </source>
</evidence>
<evidence type="ECO:0000256" key="2">
    <source>
        <dbReference type="ARBA" id="ARBA00017682"/>
    </source>
</evidence>
<organism evidence="4 5">
    <name type="scientific">Actinia tenebrosa</name>
    <name type="common">Australian red waratah sea anemone</name>
    <dbReference type="NCBI Taxonomy" id="6105"/>
    <lineage>
        <taxon>Eukaryota</taxon>
        <taxon>Metazoa</taxon>
        <taxon>Cnidaria</taxon>
        <taxon>Anthozoa</taxon>
        <taxon>Hexacorallia</taxon>
        <taxon>Actiniaria</taxon>
        <taxon>Actiniidae</taxon>
        <taxon>Actinia</taxon>
    </lineage>
</organism>
<keyword evidence="4" id="KW-1185">Reference proteome</keyword>
<dbReference type="KEGG" id="aten:116293572"/>
<keyword evidence="3" id="KW-0235">DNA replication</keyword>
<dbReference type="OrthoDB" id="5199543at2759"/>
<protein>
    <recommendedName>
        <fullName evidence="2">Sister chromatid cohesion protein DCC1</fullName>
    </recommendedName>
</protein>
<dbReference type="GO" id="GO:0034088">
    <property type="term" value="P:maintenance of mitotic sister chromatid cohesion"/>
    <property type="evidence" value="ECO:0007669"/>
    <property type="project" value="TreeGrafter"/>
</dbReference>
<dbReference type="PANTHER" id="PTHR13395">
    <property type="entry name" value="SISTER CHROMATID COHESION PROTEIN DCC1-RELATED"/>
    <property type="match status" value="1"/>
</dbReference>
<dbReference type="InParanoid" id="A0A6P8HP95"/>
<dbReference type="GeneID" id="116293572"/>
<dbReference type="GO" id="GO:0031390">
    <property type="term" value="C:Ctf18 RFC-like complex"/>
    <property type="evidence" value="ECO:0007669"/>
    <property type="project" value="InterPro"/>
</dbReference>
<dbReference type="GO" id="GO:0000775">
    <property type="term" value="C:chromosome, centromeric region"/>
    <property type="evidence" value="ECO:0007669"/>
    <property type="project" value="TreeGrafter"/>
</dbReference>
<proteinExistence type="inferred from homology"/>
<dbReference type="GO" id="GO:0006260">
    <property type="term" value="P:DNA replication"/>
    <property type="evidence" value="ECO:0007669"/>
    <property type="project" value="UniProtKB-KW"/>
</dbReference>
<dbReference type="PANTHER" id="PTHR13395:SF6">
    <property type="entry name" value="SISTER CHROMATID COHESION PROTEIN DCC1"/>
    <property type="match status" value="1"/>
</dbReference>
<evidence type="ECO:0000313" key="5">
    <source>
        <dbReference type="RefSeq" id="XP_031556873.1"/>
    </source>
</evidence>
<dbReference type="AlphaFoldDB" id="A0A6P8HP95"/>
<dbReference type="Pfam" id="PF09724">
    <property type="entry name" value="Dcc1"/>
    <property type="match status" value="1"/>
</dbReference>
<evidence type="ECO:0000256" key="1">
    <source>
        <dbReference type="ARBA" id="ARBA00007017"/>
    </source>
</evidence>
<reference evidence="5" key="1">
    <citation type="submission" date="2025-08" db="UniProtKB">
        <authorList>
            <consortium name="RefSeq"/>
        </authorList>
    </citation>
    <scope>IDENTIFICATION</scope>
    <source>
        <tissue evidence="5">Tentacle</tissue>
    </source>
</reference>
<dbReference type="GO" id="GO:0000785">
    <property type="term" value="C:chromatin"/>
    <property type="evidence" value="ECO:0007669"/>
    <property type="project" value="TreeGrafter"/>
</dbReference>
<evidence type="ECO:0000313" key="4">
    <source>
        <dbReference type="Proteomes" id="UP000515163"/>
    </source>
</evidence>
<gene>
    <name evidence="5" type="primary">LOC116293572</name>
</gene>